<keyword evidence="2" id="KW-1185">Reference proteome</keyword>
<dbReference type="Proteomes" id="UP000729733">
    <property type="component" value="Unassembled WGS sequence"/>
</dbReference>
<dbReference type="RefSeq" id="WP_229639484.1">
    <property type="nucleotide sequence ID" value="NZ_JADWDC010000009.1"/>
</dbReference>
<evidence type="ECO:0000313" key="1">
    <source>
        <dbReference type="EMBL" id="MCC0176446.1"/>
    </source>
</evidence>
<evidence type="ECO:0000313" key="2">
    <source>
        <dbReference type="Proteomes" id="UP000729733"/>
    </source>
</evidence>
<dbReference type="SUPFAM" id="SSF101898">
    <property type="entry name" value="NHL repeat"/>
    <property type="match status" value="1"/>
</dbReference>
<dbReference type="EMBL" id="JADWDC010000009">
    <property type="protein sequence ID" value="MCC0176446.1"/>
    <property type="molecule type" value="Genomic_DNA"/>
</dbReference>
<gene>
    <name evidence="1" type="ORF">I4641_05570</name>
</gene>
<organism evidence="1 2">
    <name type="scientific">Waterburya agarophytonicola KI4</name>
    <dbReference type="NCBI Taxonomy" id="2874699"/>
    <lineage>
        <taxon>Bacteria</taxon>
        <taxon>Bacillati</taxon>
        <taxon>Cyanobacteriota</taxon>
        <taxon>Cyanophyceae</taxon>
        <taxon>Pleurocapsales</taxon>
        <taxon>Hyellaceae</taxon>
        <taxon>Waterburya</taxon>
        <taxon>Waterburya agarophytonicola</taxon>
    </lineage>
</organism>
<dbReference type="InterPro" id="IPR011042">
    <property type="entry name" value="6-blade_b-propeller_TolB-like"/>
</dbReference>
<protein>
    <submittedName>
        <fullName evidence="1">Uncharacterized protein</fullName>
    </submittedName>
</protein>
<comment type="caution">
    <text evidence="1">The sequence shown here is derived from an EMBL/GenBank/DDBJ whole genome shotgun (WGS) entry which is preliminary data.</text>
</comment>
<name>A0A964BQQ3_9CYAN</name>
<sequence>MTARLIQIVDTSAFAFPSPDPSGIILLNGSNTLLISDSEVNENQVFAGFNLFEINFNGSVVNFGDVLEISDEPTGLSYNPSNGNLFISDDTDNSRRIYQVDPGNDNIFGTSDDIEVSNFRTLLFGSNDAEDVAYELTTGNLFIADGLNSTIYEVTTNGNLVSSFSTASFGLFDPEGIADNPQSENFFIVGEPTDEIFEVTRAGDLVQRIEIGNVNPVQPAGIAVAPRSTNIGFRSLYVVDRGIDELEDPNENDGKLYEFALETSIYVTSRETVNLKGRIFQDEDVVAYDPRKAEWIRYFDGSDVGLANNDIDGLHVNDDGSLLLSLNLDTNIDGFGFIDDTDIVRFVPTSTGNNTTGSFERYFDGSDVGLDSNPEDIDALSIAPNGDILISTNGAYNINGLVGTDEDILRFSPTSLGENTAGSFTIYFDGSDVGLNNSSAEDIKGLSLQDDGELVLSTLGDFGVTGLNGIGGDLFSFDPDSLGDNTSGTFNQFSNAFASGFNNQILADFSIV</sequence>
<proteinExistence type="predicted"/>
<dbReference type="Gene3D" id="2.120.10.30">
    <property type="entry name" value="TolB, C-terminal domain"/>
    <property type="match status" value="1"/>
</dbReference>
<reference evidence="1" key="1">
    <citation type="journal article" date="2021" name="Antonie Van Leeuwenhoek">
        <title>Draft genome and description of Waterburya agarophytonicola gen. nov. sp. nov. (Pleurocapsales, Cyanobacteria): a seaweed symbiont.</title>
        <authorList>
            <person name="Bonthond G."/>
            <person name="Shalygin S."/>
            <person name="Bayer T."/>
            <person name="Weinberger F."/>
        </authorList>
    </citation>
    <scope>NUCLEOTIDE SEQUENCE</scope>
    <source>
        <strain evidence="1">KI4</strain>
    </source>
</reference>
<accession>A0A964BQQ3</accession>
<dbReference type="AlphaFoldDB" id="A0A964BQQ3"/>